<protein>
    <submittedName>
        <fullName evidence="9">Uncharacterized protein DUF2029</fullName>
    </submittedName>
</protein>
<accession>A0A495EAN6</accession>
<dbReference type="Pfam" id="PF09594">
    <property type="entry name" value="GT87"/>
    <property type="match status" value="1"/>
</dbReference>
<name>A0A495EAN6_9MICC</name>
<gene>
    <name evidence="9" type="ORF">C8D78_3402</name>
</gene>
<evidence type="ECO:0000256" key="5">
    <source>
        <dbReference type="ARBA" id="ARBA00022989"/>
    </source>
</evidence>
<evidence type="ECO:0000256" key="4">
    <source>
        <dbReference type="ARBA" id="ARBA00022692"/>
    </source>
</evidence>
<comment type="caution">
    <text evidence="9">The sequence shown here is derived from an EMBL/GenBank/DDBJ whole genome shotgun (WGS) entry which is preliminary data.</text>
</comment>
<sequence length="487" mass="51340">MSVIATEPIRTTGSSMKVFVLLPLVFITGAALLWWMVVPGNPLETAQIIATCLSWLTLIAAVGLLRHVPRRQVGAVIIAGTVLLGLVAVSAPPRTSNDSARYAWDGIVQKAGISPYSYVPIDETLSRLRPGWLFAPGSTGPDGKPVCARDLFGTESVAASGYPSGDPLCTAINRPHVPTIYPPTAELYFLGVRATVPDTVGYLPLQLGGLLISVAVALMLLRSLASRGSPPYLAAVWGWSPFVQLEAVNNAHVDVLGGALILAAGMLLLGGKPIRSGAAFGAAVATKLIPVVAAPALLWRRPARFITAALATFVLLYVPYVAIAGAGVLGFLPGYLKEENYSQSGGIRFGLAQLVSAGPWPPVLSAAALAVVALAVLRRTRAGSVWEQQTVMIGLTLLIVSPNYPWYGLMLLPFIVLSRRWEYVGVILALDVIYMVPAGPWSEPLNQSALLLAAAAIAGGTWLRRRDELRLAAVTGLTTGAPDPAAR</sequence>
<feature type="transmembrane region" description="Helical" evidence="8">
    <location>
        <begin position="200"/>
        <end position="220"/>
    </location>
</feature>
<evidence type="ECO:0000313" key="10">
    <source>
        <dbReference type="Proteomes" id="UP000276055"/>
    </source>
</evidence>
<dbReference type="Proteomes" id="UP000276055">
    <property type="component" value="Unassembled WGS sequence"/>
</dbReference>
<keyword evidence="6 8" id="KW-0472">Membrane</keyword>
<dbReference type="GO" id="GO:0005886">
    <property type="term" value="C:plasma membrane"/>
    <property type="evidence" value="ECO:0007669"/>
    <property type="project" value="UniProtKB-SubCell"/>
</dbReference>
<keyword evidence="2" id="KW-1003">Cell membrane</keyword>
<dbReference type="AlphaFoldDB" id="A0A495EAN6"/>
<comment type="subcellular location">
    <subcellularLocation>
        <location evidence="1">Cell membrane</location>
        <topology evidence="1">Multi-pass membrane protein</topology>
    </subcellularLocation>
</comment>
<comment type="similarity">
    <text evidence="7">Belongs to the glycosyltransferase 87 family.</text>
</comment>
<feature type="transmembrane region" description="Helical" evidence="8">
    <location>
        <begin position="357"/>
        <end position="377"/>
    </location>
</feature>
<feature type="transmembrane region" description="Helical" evidence="8">
    <location>
        <begin position="389"/>
        <end position="409"/>
    </location>
</feature>
<feature type="transmembrane region" description="Helical" evidence="8">
    <location>
        <begin position="305"/>
        <end position="336"/>
    </location>
</feature>
<feature type="transmembrane region" description="Helical" evidence="8">
    <location>
        <begin position="18"/>
        <end position="36"/>
    </location>
</feature>
<dbReference type="GO" id="GO:0016758">
    <property type="term" value="F:hexosyltransferase activity"/>
    <property type="evidence" value="ECO:0007669"/>
    <property type="project" value="InterPro"/>
</dbReference>
<evidence type="ECO:0000256" key="1">
    <source>
        <dbReference type="ARBA" id="ARBA00004651"/>
    </source>
</evidence>
<keyword evidence="5 8" id="KW-1133">Transmembrane helix</keyword>
<dbReference type="EMBL" id="RBIR01000009">
    <property type="protein sequence ID" value="RKR13741.1"/>
    <property type="molecule type" value="Genomic_DNA"/>
</dbReference>
<proteinExistence type="inferred from homology"/>
<keyword evidence="4 8" id="KW-0812">Transmembrane</keyword>
<evidence type="ECO:0000256" key="6">
    <source>
        <dbReference type="ARBA" id="ARBA00023136"/>
    </source>
</evidence>
<dbReference type="InterPro" id="IPR018584">
    <property type="entry name" value="GT87"/>
</dbReference>
<dbReference type="RefSeq" id="WP_167467939.1">
    <property type="nucleotide sequence ID" value="NZ_RBIR01000009.1"/>
</dbReference>
<feature type="transmembrane region" description="Helical" evidence="8">
    <location>
        <begin position="48"/>
        <end position="66"/>
    </location>
</feature>
<evidence type="ECO:0000256" key="3">
    <source>
        <dbReference type="ARBA" id="ARBA00022679"/>
    </source>
</evidence>
<evidence type="ECO:0000256" key="2">
    <source>
        <dbReference type="ARBA" id="ARBA00022475"/>
    </source>
</evidence>
<evidence type="ECO:0000256" key="7">
    <source>
        <dbReference type="ARBA" id="ARBA00024033"/>
    </source>
</evidence>
<reference evidence="9 10" key="1">
    <citation type="submission" date="2018-10" db="EMBL/GenBank/DDBJ databases">
        <title>Genomic Encyclopedia of Type Strains, Phase IV (KMG-IV): sequencing the most valuable type-strain genomes for metagenomic binning, comparative biology and taxonomic classification.</title>
        <authorList>
            <person name="Goeker M."/>
        </authorList>
    </citation>
    <scope>NUCLEOTIDE SEQUENCE [LARGE SCALE GENOMIC DNA]</scope>
    <source>
        <strain evidence="9 10">DSM 25586</strain>
    </source>
</reference>
<organism evidence="9 10">
    <name type="scientific">Arthrobacter oryzae</name>
    <dbReference type="NCBI Taxonomy" id="409290"/>
    <lineage>
        <taxon>Bacteria</taxon>
        <taxon>Bacillati</taxon>
        <taxon>Actinomycetota</taxon>
        <taxon>Actinomycetes</taxon>
        <taxon>Micrococcales</taxon>
        <taxon>Micrococcaceae</taxon>
        <taxon>Arthrobacter</taxon>
    </lineage>
</organism>
<evidence type="ECO:0000256" key="8">
    <source>
        <dbReference type="SAM" id="Phobius"/>
    </source>
</evidence>
<feature type="transmembrane region" description="Helical" evidence="8">
    <location>
        <begin position="255"/>
        <end position="271"/>
    </location>
</feature>
<feature type="transmembrane region" description="Helical" evidence="8">
    <location>
        <begin position="278"/>
        <end position="299"/>
    </location>
</feature>
<keyword evidence="3" id="KW-0808">Transferase</keyword>
<evidence type="ECO:0000313" key="9">
    <source>
        <dbReference type="EMBL" id="RKR13741.1"/>
    </source>
</evidence>
<feature type="transmembrane region" description="Helical" evidence="8">
    <location>
        <begin position="73"/>
        <end position="91"/>
    </location>
</feature>